<protein>
    <recommendedName>
        <fullName evidence="1">AB hydrolase-1 domain-containing protein</fullName>
    </recommendedName>
</protein>
<dbReference type="EMBL" id="MHKI01000014">
    <property type="protein sequence ID" value="OGY86926.1"/>
    <property type="molecule type" value="Genomic_DNA"/>
</dbReference>
<proteinExistence type="predicted"/>
<reference evidence="2 3" key="1">
    <citation type="journal article" date="2016" name="Nat. Commun.">
        <title>Thousands of microbial genomes shed light on interconnected biogeochemical processes in an aquifer system.</title>
        <authorList>
            <person name="Anantharaman K."/>
            <person name="Brown C.T."/>
            <person name="Hug L.A."/>
            <person name="Sharon I."/>
            <person name="Castelle C.J."/>
            <person name="Probst A.J."/>
            <person name="Thomas B.C."/>
            <person name="Singh A."/>
            <person name="Wilkins M.J."/>
            <person name="Karaoz U."/>
            <person name="Brodie E.L."/>
            <person name="Williams K.H."/>
            <person name="Hubbard S.S."/>
            <person name="Banfield J.F."/>
        </authorList>
    </citation>
    <scope>NUCLEOTIDE SEQUENCE [LARGE SCALE GENOMIC DNA]</scope>
</reference>
<accession>A0A1G2BE16</accession>
<feature type="domain" description="AB hydrolase-1" evidence="1">
    <location>
        <begin position="79"/>
        <end position="201"/>
    </location>
</feature>
<organism evidence="2 3">
    <name type="scientific">Candidatus Kerfeldbacteria bacterium RIFOXYB2_FULL_38_14</name>
    <dbReference type="NCBI Taxonomy" id="1798547"/>
    <lineage>
        <taxon>Bacteria</taxon>
        <taxon>Candidatus Kerfeldiibacteriota</taxon>
    </lineage>
</organism>
<dbReference type="Proteomes" id="UP000176420">
    <property type="component" value="Unassembled WGS sequence"/>
</dbReference>
<name>A0A1G2BE16_9BACT</name>
<evidence type="ECO:0000313" key="2">
    <source>
        <dbReference type="EMBL" id="OGY86926.1"/>
    </source>
</evidence>
<evidence type="ECO:0000259" key="1">
    <source>
        <dbReference type="Pfam" id="PF12697"/>
    </source>
</evidence>
<comment type="caution">
    <text evidence="2">The sequence shown here is derived from an EMBL/GenBank/DDBJ whole genome shotgun (WGS) entry which is preliminary data.</text>
</comment>
<dbReference type="InterPro" id="IPR029058">
    <property type="entry name" value="AB_hydrolase_fold"/>
</dbReference>
<sequence>MAKHIVLAGNKRRVAHLIILLVSLLFLGKAHTVMAASPTVVFKNVMIPVSLPHHRGNFLMQVRVAKNPLAAPTATKYAVLVHGYTGGPEIWDNFITTWSASPEAEQIAGFIIPALPGHDKSTKPRDVVYGALTMDDYAGAIIAVLDKVNDPEGGDYYPTKILVGHSMGGMLLPIIEDHLITERNQTLMQNYGITGILDIAPVPTEDTAWSYAEGPTGSNFLSPLLMQLIQYVNWKRGVVEFSDATAISMWYTGANGITSTAPTVEQISAFNFPEPLRVSFNMCGFPVPNGKRVNVGSLRLEQYHTATVAMADDTLMTPDEICEVHKYNTGKECTAAEGYILISGTGTNNVQPGEAVHGLIWSDPDATNLQTAFSFIAQ</sequence>
<dbReference type="Pfam" id="PF12697">
    <property type="entry name" value="Abhydrolase_6"/>
    <property type="match status" value="1"/>
</dbReference>
<dbReference type="AlphaFoldDB" id="A0A1G2BE16"/>
<gene>
    <name evidence="2" type="ORF">A2319_00070</name>
</gene>
<dbReference type="Gene3D" id="3.40.50.1820">
    <property type="entry name" value="alpha/beta hydrolase"/>
    <property type="match status" value="1"/>
</dbReference>
<dbReference type="SUPFAM" id="SSF53474">
    <property type="entry name" value="alpha/beta-Hydrolases"/>
    <property type="match status" value="1"/>
</dbReference>
<dbReference type="InterPro" id="IPR000073">
    <property type="entry name" value="AB_hydrolase_1"/>
</dbReference>
<evidence type="ECO:0000313" key="3">
    <source>
        <dbReference type="Proteomes" id="UP000176420"/>
    </source>
</evidence>